<dbReference type="PANTHER" id="PTHR30383:SF5">
    <property type="entry name" value="SGNH HYDROLASE-TYPE ESTERASE DOMAIN-CONTAINING PROTEIN"/>
    <property type="match status" value="1"/>
</dbReference>
<dbReference type="CDD" id="cd04501">
    <property type="entry name" value="SGNH_hydrolase_like_4"/>
    <property type="match status" value="1"/>
</dbReference>
<keyword evidence="3" id="KW-0378">Hydrolase</keyword>
<organism evidence="3 4">
    <name type="scientific">Gemmatimonas phototrophica</name>
    <dbReference type="NCBI Taxonomy" id="1379270"/>
    <lineage>
        <taxon>Bacteria</taxon>
        <taxon>Pseudomonadati</taxon>
        <taxon>Gemmatimonadota</taxon>
        <taxon>Gemmatimonadia</taxon>
        <taxon>Gemmatimonadales</taxon>
        <taxon>Gemmatimonadaceae</taxon>
        <taxon>Gemmatimonas</taxon>
    </lineage>
</organism>
<dbReference type="InterPro" id="IPR036514">
    <property type="entry name" value="SGNH_hydro_sf"/>
</dbReference>
<dbReference type="STRING" id="1379270.GEMMAAP_00240"/>
<dbReference type="SUPFAM" id="SSF52266">
    <property type="entry name" value="SGNH hydrolase"/>
    <property type="match status" value="1"/>
</dbReference>
<dbReference type="InterPro" id="IPR013830">
    <property type="entry name" value="SGNH_hydro"/>
</dbReference>
<evidence type="ECO:0000259" key="2">
    <source>
        <dbReference type="Pfam" id="PF13472"/>
    </source>
</evidence>
<feature type="signal peptide" evidence="1">
    <location>
        <begin position="1"/>
        <end position="32"/>
    </location>
</feature>
<dbReference type="EMBL" id="CP011454">
    <property type="protein sequence ID" value="AMW06431.1"/>
    <property type="molecule type" value="Genomic_DNA"/>
</dbReference>
<name>A0A143BPP5_9BACT</name>
<reference evidence="3 4" key="1">
    <citation type="journal article" date="2014" name="Proc. Natl. Acad. Sci. U.S.A.">
        <title>Functional type 2 photosynthetic reaction centers found in the rare bacterial phylum Gemmatimonadetes.</title>
        <authorList>
            <person name="Zeng Y."/>
            <person name="Feng F."/>
            <person name="Medova H."/>
            <person name="Dean J."/>
            <person name="Koblizek M."/>
        </authorList>
    </citation>
    <scope>NUCLEOTIDE SEQUENCE [LARGE SCALE GENOMIC DNA]</scope>
    <source>
        <strain evidence="3 4">AP64</strain>
    </source>
</reference>
<dbReference type="InterPro" id="IPR051532">
    <property type="entry name" value="Ester_Hydrolysis_Enzymes"/>
</dbReference>
<evidence type="ECO:0000256" key="1">
    <source>
        <dbReference type="SAM" id="SignalP"/>
    </source>
</evidence>
<reference evidence="3 4" key="2">
    <citation type="journal article" date="2016" name="Environ. Microbiol. Rep.">
        <title>Metagenomic evidence for the presence of phototrophic Gemmatimonadetes bacteria in diverse environments.</title>
        <authorList>
            <person name="Zeng Y."/>
            <person name="Baumbach J."/>
            <person name="Barbosa E.G."/>
            <person name="Azevedo V."/>
            <person name="Zhang C."/>
            <person name="Koblizek M."/>
        </authorList>
    </citation>
    <scope>NUCLEOTIDE SEQUENCE [LARGE SCALE GENOMIC DNA]</scope>
    <source>
        <strain evidence="3 4">AP64</strain>
    </source>
</reference>
<dbReference type="AlphaFoldDB" id="A0A143BPP5"/>
<dbReference type="GO" id="GO:0004622">
    <property type="term" value="F:phosphatidylcholine lysophospholipase activity"/>
    <property type="evidence" value="ECO:0007669"/>
    <property type="project" value="TreeGrafter"/>
</dbReference>
<dbReference type="Proteomes" id="UP000076404">
    <property type="component" value="Chromosome"/>
</dbReference>
<dbReference type="KEGG" id="gph:GEMMAAP_00240"/>
<keyword evidence="1" id="KW-0732">Signal</keyword>
<keyword evidence="4" id="KW-1185">Reference proteome</keyword>
<dbReference type="eggNOG" id="COG2755">
    <property type="taxonomic scope" value="Bacteria"/>
</dbReference>
<dbReference type="Pfam" id="PF13472">
    <property type="entry name" value="Lipase_GDSL_2"/>
    <property type="match status" value="1"/>
</dbReference>
<sequence length="244" mass="26040">MTPRSPRARRTTVVACATGLLLAVAFPPRVMSQSSSAVEFAGLARYRAANAALGAPQPGTSRVVFFGNSITEGWARHFATMFPGRPYVGRGISGQTTAQMLLRFRQDVVALKPAAVVILAGTNDIAGNTGPATLEEIQDNLAAMAELAQASGIKVLLCAILPVYDYPWKPGLQPAPKIIAINRWLKAYAAQRGATFVDYHTPFADERGGMRPEHAADGVHPTDAGYRIMAGIVEPLIQSALSKR</sequence>
<feature type="chain" id="PRO_5007507034" evidence="1">
    <location>
        <begin position="33"/>
        <end position="244"/>
    </location>
</feature>
<feature type="domain" description="SGNH hydrolase-type esterase" evidence="2">
    <location>
        <begin position="65"/>
        <end position="228"/>
    </location>
</feature>
<evidence type="ECO:0000313" key="3">
    <source>
        <dbReference type="EMBL" id="AMW06431.1"/>
    </source>
</evidence>
<proteinExistence type="predicted"/>
<gene>
    <name evidence="3" type="ORF">GEMMAAP_00240</name>
</gene>
<accession>A0A143BPP5</accession>
<evidence type="ECO:0000313" key="4">
    <source>
        <dbReference type="Proteomes" id="UP000076404"/>
    </source>
</evidence>
<dbReference type="Gene3D" id="3.40.50.1110">
    <property type="entry name" value="SGNH hydrolase"/>
    <property type="match status" value="1"/>
</dbReference>
<dbReference type="PANTHER" id="PTHR30383">
    <property type="entry name" value="THIOESTERASE 1/PROTEASE 1/LYSOPHOSPHOLIPASE L1"/>
    <property type="match status" value="1"/>
</dbReference>
<dbReference type="RefSeq" id="WP_043580278.1">
    <property type="nucleotide sequence ID" value="NZ_CP011454.1"/>
</dbReference>
<protein>
    <submittedName>
        <fullName evidence="3">Acylhydrolase</fullName>
    </submittedName>
</protein>